<evidence type="ECO:0000256" key="2">
    <source>
        <dbReference type="SAM" id="SignalP"/>
    </source>
</evidence>
<dbReference type="InterPro" id="IPR004843">
    <property type="entry name" value="Calcineurin-like_PHP"/>
</dbReference>
<reference evidence="4 5" key="1">
    <citation type="journal article" date="2013" name="BMC Genomics">
        <title>Reconstruction of the lipid metabolism for the microalga Monoraphidium neglectum from its genome sequence reveals characteristics suitable for biofuel production.</title>
        <authorList>
            <person name="Bogen C."/>
            <person name="Al-Dilaimi A."/>
            <person name="Albersmeier A."/>
            <person name="Wichmann J."/>
            <person name="Grundmann M."/>
            <person name="Rupp O."/>
            <person name="Lauersen K.J."/>
            <person name="Blifernez-Klassen O."/>
            <person name="Kalinowski J."/>
            <person name="Goesmann A."/>
            <person name="Mussgnug J.H."/>
            <person name="Kruse O."/>
        </authorList>
    </citation>
    <scope>NUCLEOTIDE SEQUENCE [LARGE SCALE GENOMIC DNA]</scope>
    <source>
        <strain evidence="4 5">SAG 48.87</strain>
    </source>
</reference>
<protein>
    <submittedName>
        <fullName evidence="4">Alkaline phosphatase</fullName>
    </submittedName>
</protein>
<accession>A0A0D2MP50</accession>
<dbReference type="Gene3D" id="3.60.21.10">
    <property type="match status" value="1"/>
</dbReference>
<dbReference type="Gene3D" id="2.60.120.260">
    <property type="entry name" value="Galactose-binding domain-like"/>
    <property type="match status" value="1"/>
</dbReference>
<feature type="domain" description="Calcineurin-like phosphoesterase" evidence="3">
    <location>
        <begin position="34"/>
        <end position="224"/>
    </location>
</feature>
<dbReference type="PANTHER" id="PTHR22953">
    <property type="entry name" value="ACID PHOSPHATASE RELATED"/>
    <property type="match status" value="1"/>
</dbReference>
<keyword evidence="5" id="KW-1185">Reference proteome</keyword>
<evidence type="ECO:0000256" key="1">
    <source>
        <dbReference type="ARBA" id="ARBA00022729"/>
    </source>
</evidence>
<dbReference type="InterPro" id="IPR008979">
    <property type="entry name" value="Galactose-bd-like_sf"/>
</dbReference>
<feature type="chain" id="PRO_5002247395" evidence="2">
    <location>
        <begin position="32"/>
        <end position="520"/>
    </location>
</feature>
<organism evidence="4 5">
    <name type="scientific">Monoraphidium neglectum</name>
    <dbReference type="NCBI Taxonomy" id="145388"/>
    <lineage>
        <taxon>Eukaryota</taxon>
        <taxon>Viridiplantae</taxon>
        <taxon>Chlorophyta</taxon>
        <taxon>core chlorophytes</taxon>
        <taxon>Chlorophyceae</taxon>
        <taxon>CS clade</taxon>
        <taxon>Sphaeropleales</taxon>
        <taxon>Selenastraceae</taxon>
        <taxon>Monoraphidium</taxon>
    </lineage>
</organism>
<dbReference type="GO" id="GO:0003993">
    <property type="term" value="F:acid phosphatase activity"/>
    <property type="evidence" value="ECO:0007669"/>
    <property type="project" value="InterPro"/>
</dbReference>
<gene>
    <name evidence="4" type="ORF">MNEG_11476</name>
</gene>
<dbReference type="AlphaFoldDB" id="A0A0D2MP50"/>
<evidence type="ECO:0000313" key="4">
    <source>
        <dbReference type="EMBL" id="KIY96485.1"/>
    </source>
</evidence>
<dbReference type="EMBL" id="KK102981">
    <property type="protein sequence ID" value="KIY96485.1"/>
    <property type="molecule type" value="Genomic_DNA"/>
</dbReference>
<dbReference type="PANTHER" id="PTHR22953:SF153">
    <property type="entry name" value="PURPLE ACID PHOSPHATASE"/>
    <property type="match status" value="1"/>
</dbReference>
<dbReference type="KEGG" id="mng:MNEG_11476"/>
<dbReference type="RefSeq" id="XP_013895505.1">
    <property type="nucleotide sequence ID" value="XM_014040051.1"/>
</dbReference>
<dbReference type="InterPro" id="IPR029052">
    <property type="entry name" value="Metallo-depent_PP-like"/>
</dbReference>
<dbReference type="Pfam" id="PF00149">
    <property type="entry name" value="Metallophos"/>
    <property type="match status" value="1"/>
</dbReference>
<dbReference type="SUPFAM" id="SSF56300">
    <property type="entry name" value="Metallo-dependent phosphatases"/>
    <property type="match status" value="1"/>
</dbReference>
<evidence type="ECO:0000259" key="3">
    <source>
        <dbReference type="Pfam" id="PF00149"/>
    </source>
</evidence>
<name>A0A0D2MP50_9CHLO</name>
<feature type="signal peptide" evidence="2">
    <location>
        <begin position="1"/>
        <end position="31"/>
    </location>
</feature>
<sequence>MARHRIAAAAAAARPLVLLLLVLLLLASAAATRLAIIGDFGDDSSGELDVSNMVKAWEATSPLKAIATVGDNNYPSGLATTIQANIGKYYGAYIKDDPAVNKFWPCPGNHDWGNQCHDGTRLQPYLNYFKALKNKRYYDAKIGADLHLFMLDSDCNEPDGRTASSAQAAWLQGALAASAAAFKLVLLHHAPFSSSSRHGSNKATQWPYEEWGADAVFAGHDHTYERHSNPRNLAGKAGFPYFVNGLGGKDIYGFKKALPSTQFRYNAMHGAQLLVTRSRAAAGGGTEFELDLTFYSSDGTVQDCYRITKAPGGTSYTTGSPACPAAGLQQFSVLTSAAVPVAPAAPTPAKVWRYLGTGKKALSLGGSNPWTSLGFGDSAWTSGPSPLGYGPGLVWGTQLPANAPSSGTGYYHFRTTVCLPASLITQLGSAVTLKLASDKRAKVWVNRQLVASEPSKAGHPASHWNLQTALKPGALVAGPNVIAVQVANTAGASSTGFDLDLTYFSTQPFTNASTVGAWHD</sequence>
<dbReference type="SUPFAM" id="SSF49785">
    <property type="entry name" value="Galactose-binding domain-like"/>
    <property type="match status" value="1"/>
</dbReference>
<dbReference type="STRING" id="145388.A0A0D2MP50"/>
<dbReference type="InterPro" id="IPR039331">
    <property type="entry name" value="PAPs-like"/>
</dbReference>
<proteinExistence type="predicted"/>
<dbReference type="GeneID" id="25728742"/>
<evidence type="ECO:0000313" key="5">
    <source>
        <dbReference type="Proteomes" id="UP000054498"/>
    </source>
</evidence>
<dbReference type="Proteomes" id="UP000054498">
    <property type="component" value="Unassembled WGS sequence"/>
</dbReference>
<dbReference type="OrthoDB" id="547181at2759"/>
<keyword evidence="1 2" id="KW-0732">Signal</keyword>